<evidence type="ECO:0000313" key="2">
    <source>
        <dbReference type="EMBL" id="MUP40031.1"/>
    </source>
</evidence>
<dbReference type="Proteomes" id="UP000462449">
    <property type="component" value="Unassembled WGS sequence"/>
</dbReference>
<comment type="caution">
    <text evidence="2">The sequence shown here is derived from an EMBL/GenBank/DDBJ whole genome shotgun (WGS) entry which is preliminary data.</text>
</comment>
<evidence type="ECO:0000313" key="3">
    <source>
        <dbReference type="EMBL" id="MVB09236.1"/>
    </source>
</evidence>
<dbReference type="EMBL" id="QTZN02000075">
    <property type="protein sequence ID" value="MVB09236.1"/>
    <property type="molecule type" value="Genomic_DNA"/>
</dbReference>
<dbReference type="Pfam" id="PF00027">
    <property type="entry name" value="cNMP_binding"/>
    <property type="match status" value="1"/>
</dbReference>
<evidence type="ECO:0000313" key="4">
    <source>
        <dbReference type="Proteomes" id="UP000285951"/>
    </source>
</evidence>
<evidence type="ECO:0000259" key="1">
    <source>
        <dbReference type="Pfam" id="PF00027"/>
    </source>
</evidence>
<accession>A0A7M4DBK2</accession>
<dbReference type="SUPFAM" id="SSF51206">
    <property type="entry name" value="cAMP-binding domain-like"/>
    <property type="match status" value="1"/>
</dbReference>
<dbReference type="AlphaFoldDB" id="A0A7M4DBK2"/>
<dbReference type="RefSeq" id="WP_156197373.1">
    <property type="nucleotide sequence ID" value="NZ_QTZN02000075.1"/>
</dbReference>
<dbReference type="Proteomes" id="UP000285951">
    <property type="component" value="Unassembled WGS sequence"/>
</dbReference>
<dbReference type="InterPro" id="IPR018490">
    <property type="entry name" value="cNMP-bd_dom_sf"/>
</dbReference>
<dbReference type="InterPro" id="IPR014710">
    <property type="entry name" value="RmlC-like_jellyroll"/>
</dbReference>
<organism evidence="2 5">
    <name type="scientific">Labilibaculum euxinus</name>
    <dbReference type="NCBI Taxonomy" id="2686357"/>
    <lineage>
        <taxon>Bacteria</taxon>
        <taxon>Pseudomonadati</taxon>
        <taxon>Bacteroidota</taxon>
        <taxon>Bacteroidia</taxon>
        <taxon>Marinilabiliales</taxon>
        <taxon>Marinifilaceae</taxon>
        <taxon>Labilibaculum</taxon>
    </lineage>
</organism>
<dbReference type="InterPro" id="IPR000595">
    <property type="entry name" value="cNMP-bd_dom"/>
</dbReference>
<dbReference type="Gene3D" id="2.60.120.10">
    <property type="entry name" value="Jelly Rolls"/>
    <property type="match status" value="1"/>
</dbReference>
<reference evidence="3 4" key="1">
    <citation type="submission" date="2019-11" db="EMBL/GenBank/DDBJ databases">
        <title>Draft genome sequence of Labilibaculum sp. strain SYP isolated from Black Sea.</title>
        <authorList>
            <person name="Yadav S."/>
            <person name="Villanueva L."/>
        </authorList>
    </citation>
    <scope>NUCLEOTIDE SEQUENCE [LARGE SCALE GENOMIC DNA]</scope>
    <source>
        <strain evidence="3 4">44</strain>
    </source>
</reference>
<reference evidence="2 5" key="2">
    <citation type="submission" date="2019-12" db="EMBL/GenBank/DDBJ databases">
        <title>Draft genome sequence of Labilibaculum sp. strain 44 isolated from deep waters of Black Sea.</title>
        <authorList>
            <person name="Yadav S."/>
            <person name="Villanueva L."/>
        </authorList>
    </citation>
    <scope>NUCLEOTIDE SEQUENCE [LARGE SCALE GENOMIC DNA]</scope>
    <source>
        <strain evidence="2 5">44</strain>
    </source>
</reference>
<dbReference type="CDD" id="cd00038">
    <property type="entry name" value="CAP_ED"/>
    <property type="match status" value="1"/>
</dbReference>
<name>A0A7M4DBK2_9BACT</name>
<proteinExistence type="predicted"/>
<dbReference type="OrthoDB" id="680421at2"/>
<sequence length="193" mass="22224">MDQLSGIKKSIDSIVSLTDEELLIFSSCLEVKVINKNELFLQEGKVCDFIGFVNFGMLIYFKTLENGNELTTDFAFEGDWVTINESRLSNLPSLINIKAIENSELLVIKQQDLSRLYIKIPKLERLGRILMEQSFVKIAQQSIDLQVLSAKERYESLLCNHPEIFQKVPQYHIANYLGIAPKSLSRIRKEFFQ</sequence>
<keyword evidence="4" id="KW-1185">Reference proteome</keyword>
<dbReference type="EMBL" id="WOTW01000075">
    <property type="protein sequence ID" value="MUP40031.1"/>
    <property type="molecule type" value="Genomic_DNA"/>
</dbReference>
<evidence type="ECO:0000313" key="5">
    <source>
        <dbReference type="Proteomes" id="UP000462449"/>
    </source>
</evidence>
<gene>
    <name evidence="3" type="ORF">DWB62_019665</name>
    <name evidence="2" type="ORF">GNY23_19665</name>
</gene>
<feature type="domain" description="Cyclic nucleotide-binding" evidence="1">
    <location>
        <begin position="33"/>
        <end position="117"/>
    </location>
</feature>
<protein>
    <submittedName>
        <fullName evidence="2">Cyclic nucleotide-binding domain-containing protein</fullName>
    </submittedName>
</protein>